<gene>
    <name evidence="1" type="ORF">UFOVP623_18</name>
</gene>
<dbReference type="EMBL" id="LR796593">
    <property type="protein sequence ID" value="CAB4153393.1"/>
    <property type="molecule type" value="Genomic_DNA"/>
</dbReference>
<name>A0A6J5N870_9CAUD</name>
<accession>A0A6J5N870</accession>
<reference evidence="1" key="1">
    <citation type="submission" date="2020-04" db="EMBL/GenBank/DDBJ databases">
        <authorList>
            <person name="Chiriac C."/>
            <person name="Salcher M."/>
            <person name="Ghai R."/>
            <person name="Kavagutti S V."/>
        </authorList>
    </citation>
    <scope>NUCLEOTIDE SEQUENCE</scope>
</reference>
<sequence>MARITTNTTGTQPVIEITTLSGNTTQVLTVPFIQDITITNSTGVYAYNTFNSTDANKLSTPADNEITTNVVIDDTTFFGSNASAVIGTSGAAEIGIAKLSSGKVLIGFKVFMQGNTAGSTDRYYSGQGFFTSIASTTSPDAPVWVTPLTIAVDGAYTIAVNG</sequence>
<proteinExistence type="predicted"/>
<evidence type="ECO:0000313" key="1">
    <source>
        <dbReference type="EMBL" id="CAB4153393.1"/>
    </source>
</evidence>
<protein>
    <submittedName>
        <fullName evidence="1">Uncharacterized protein</fullName>
    </submittedName>
</protein>
<organism evidence="1">
    <name type="scientific">uncultured Caudovirales phage</name>
    <dbReference type="NCBI Taxonomy" id="2100421"/>
    <lineage>
        <taxon>Viruses</taxon>
        <taxon>Duplodnaviria</taxon>
        <taxon>Heunggongvirae</taxon>
        <taxon>Uroviricota</taxon>
        <taxon>Caudoviricetes</taxon>
        <taxon>Peduoviridae</taxon>
        <taxon>Maltschvirus</taxon>
        <taxon>Maltschvirus maltsch</taxon>
    </lineage>
</organism>